<dbReference type="PANTHER" id="PTHR13696">
    <property type="entry name" value="P-LOOP CONTAINING NUCLEOSIDE TRIPHOSPHATE HYDROLASE"/>
    <property type="match status" value="1"/>
</dbReference>
<dbReference type="EMBL" id="APMQ01000028">
    <property type="protein sequence ID" value="ENZ74902.1"/>
    <property type="molecule type" value="Genomic_DNA"/>
</dbReference>
<dbReference type="InterPro" id="IPR027417">
    <property type="entry name" value="P-loop_NTPase"/>
</dbReference>
<dbReference type="Gene3D" id="3.40.50.300">
    <property type="entry name" value="P-loop containing nucleotide triphosphate hydrolases"/>
    <property type="match status" value="1"/>
</dbReference>
<dbReference type="Pfam" id="PF13614">
    <property type="entry name" value="AAA_31"/>
    <property type="match status" value="1"/>
</dbReference>
<accession>R0E009</accession>
<dbReference type="PANTHER" id="PTHR13696:SF99">
    <property type="entry name" value="COBYRINIC ACID AC-DIAMIDE SYNTHASE"/>
    <property type="match status" value="1"/>
</dbReference>
<dbReference type="InterPro" id="IPR050678">
    <property type="entry name" value="DNA_Partitioning_ATPase"/>
</dbReference>
<protein>
    <recommendedName>
        <fullName evidence="1">AAA domain-containing protein</fullName>
    </recommendedName>
</protein>
<reference evidence="2 3" key="1">
    <citation type="journal article" date="2013" name="Genome Announc.">
        <title>Draft Genome Sequence for Ralstonia sp. Strain OR214, a Bacterium with Potential for Bioremediation.</title>
        <authorList>
            <person name="Utturkar S.M."/>
            <person name="Bollmann A."/>
            <person name="Brzoska R.M."/>
            <person name="Klingeman D.M."/>
            <person name="Epstein S.E."/>
            <person name="Palumbo A.V."/>
            <person name="Brown S.D."/>
        </authorList>
    </citation>
    <scope>NUCLEOTIDE SEQUENCE [LARGE SCALE GENOMIC DNA]</scope>
    <source>
        <strain evidence="2 3">OR214</strain>
    </source>
</reference>
<proteinExistence type="predicted"/>
<organism evidence="2 3">
    <name type="scientific">Ralstonia pickettii OR214</name>
    <dbReference type="NCBI Taxonomy" id="1264675"/>
    <lineage>
        <taxon>Bacteria</taxon>
        <taxon>Pseudomonadati</taxon>
        <taxon>Pseudomonadota</taxon>
        <taxon>Betaproteobacteria</taxon>
        <taxon>Burkholderiales</taxon>
        <taxon>Burkholderiaceae</taxon>
        <taxon>Ralstonia</taxon>
    </lineage>
</organism>
<evidence type="ECO:0000259" key="1">
    <source>
        <dbReference type="Pfam" id="PF13614"/>
    </source>
</evidence>
<dbReference type="PATRIC" id="fig|1264675.3.peg.5100"/>
<evidence type="ECO:0000313" key="2">
    <source>
        <dbReference type="EMBL" id="ENZ74902.1"/>
    </source>
</evidence>
<dbReference type="InterPro" id="IPR025669">
    <property type="entry name" value="AAA_dom"/>
</dbReference>
<gene>
    <name evidence="2" type="ORF">OR214_05174</name>
</gene>
<feature type="non-terminal residue" evidence="2">
    <location>
        <position position="1"/>
    </location>
</feature>
<dbReference type="Proteomes" id="UP000013280">
    <property type="component" value="Unassembled WGS sequence"/>
</dbReference>
<comment type="caution">
    <text evidence="2">The sequence shown here is derived from an EMBL/GenBank/DDBJ whole genome shotgun (WGS) entry which is preliminary data.</text>
</comment>
<dbReference type="SUPFAM" id="SSF52540">
    <property type="entry name" value="P-loop containing nucleoside triphosphate hydrolases"/>
    <property type="match status" value="1"/>
</dbReference>
<name>R0E009_RALPI</name>
<sequence>SSEMLLNGKRDVPNANFVIVPGDDKLSSLEREPSTHNAIATNLHGFLAGVSSQFDVCLVDTNPNPDIRYASALITGNYVLSPIQLNQEAIDGIGSLLKHPRYGYFKIKEVLNPQLELIGIMPNMVENTPFQKGNFQQLAQAFAKLLIPMDDTGKSFAFVAKRSVIAEAQAEGAYIAEIKKTAARDAWRDIKPAFEVIARRMKLEV</sequence>
<feature type="domain" description="AAA" evidence="1">
    <location>
        <begin position="14"/>
        <end position="101"/>
    </location>
</feature>
<dbReference type="AlphaFoldDB" id="R0E009"/>
<dbReference type="CDD" id="cd02042">
    <property type="entry name" value="ParAB_family"/>
    <property type="match status" value="1"/>
</dbReference>
<dbReference type="RefSeq" id="WP_004636812.1">
    <property type="nucleotide sequence ID" value="NZ_APMQ01000028.1"/>
</dbReference>
<evidence type="ECO:0000313" key="3">
    <source>
        <dbReference type="Proteomes" id="UP000013280"/>
    </source>
</evidence>